<dbReference type="InterPro" id="IPR038610">
    <property type="entry name" value="FliK-like_C_sf"/>
</dbReference>
<keyword evidence="4" id="KW-1185">Reference proteome</keyword>
<dbReference type="PANTHER" id="PTHR37533">
    <property type="entry name" value="FLAGELLAR HOOK-LENGTH CONTROL PROTEIN"/>
    <property type="match status" value="1"/>
</dbReference>
<dbReference type="EMBL" id="JASVDS010000005">
    <property type="protein sequence ID" value="MDL5033588.1"/>
    <property type="molecule type" value="Genomic_DNA"/>
</dbReference>
<evidence type="ECO:0000259" key="2">
    <source>
        <dbReference type="Pfam" id="PF02120"/>
    </source>
</evidence>
<feature type="compositionally biased region" description="Pro residues" evidence="1">
    <location>
        <begin position="74"/>
        <end position="83"/>
    </location>
</feature>
<feature type="compositionally biased region" description="Low complexity" evidence="1">
    <location>
        <begin position="249"/>
        <end position="268"/>
    </location>
</feature>
<feature type="domain" description="Flagellar hook-length control protein-like C-terminal" evidence="2">
    <location>
        <begin position="348"/>
        <end position="427"/>
    </location>
</feature>
<dbReference type="CDD" id="cd17470">
    <property type="entry name" value="T3SS_Flik_C"/>
    <property type="match status" value="1"/>
</dbReference>
<feature type="region of interest" description="Disordered" evidence="1">
    <location>
        <begin position="50"/>
        <end position="151"/>
    </location>
</feature>
<feature type="region of interest" description="Disordered" evidence="1">
    <location>
        <begin position="165"/>
        <end position="186"/>
    </location>
</feature>
<dbReference type="InterPro" id="IPR021136">
    <property type="entry name" value="Flagellar_hook_control-like_C"/>
</dbReference>
<dbReference type="PANTHER" id="PTHR37533:SF2">
    <property type="entry name" value="FLAGELLAR HOOK-LENGTH CONTROL PROTEIN"/>
    <property type="match status" value="1"/>
</dbReference>
<dbReference type="RefSeq" id="WP_285983672.1">
    <property type="nucleotide sequence ID" value="NZ_JASVDS010000005.1"/>
</dbReference>
<dbReference type="Pfam" id="PF02120">
    <property type="entry name" value="Flg_hook"/>
    <property type="match status" value="1"/>
</dbReference>
<dbReference type="Gene3D" id="3.30.750.140">
    <property type="match status" value="1"/>
</dbReference>
<feature type="compositionally biased region" description="Acidic residues" evidence="1">
    <location>
        <begin position="177"/>
        <end position="186"/>
    </location>
</feature>
<dbReference type="Proteomes" id="UP001238603">
    <property type="component" value="Unassembled WGS sequence"/>
</dbReference>
<feature type="region of interest" description="Disordered" evidence="1">
    <location>
        <begin position="211"/>
        <end position="268"/>
    </location>
</feature>
<feature type="compositionally biased region" description="Low complexity" evidence="1">
    <location>
        <begin position="422"/>
        <end position="435"/>
    </location>
</feature>
<keyword evidence="3" id="KW-0969">Cilium</keyword>
<accession>A0ABT7LL70</accession>
<feature type="compositionally biased region" description="Polar residues" evidence="1">
    <location>
        <begin position="1"/>
        <end position="18"/>
    </location>
</feature>
<feature type="region of interest" description="Disordered" evidence="1">
    <location>
        <begin position="420"/>
        <end position="462"/>
    </location>
</feature>
<sequence length="479" mass="47448">MNKMSLSPNAASPRTATTDLLGQLGQLSQGRGAQDATEAAGGFARLLQAKASQATRAPAPAPVAPTAQASAMPPKSPDSPAPSKPAQGASRQGHAVESGETALPASTETARRQDNAKAAARRIADAQAKPASATPAKPRGDTPDADGELQDPVLAQVLRHLRGDGGDADAALSTDAAAEDTSEAETTDAALVPVPAGLPVAQALAQDLQRLAQPSAAPEGADADAVSPEAPSRAGHHARLASVDGQASAPTGPDGTPRAGAAAAPADTAAHPDGLQALALDGAASSGKSAAMVETGHGAAGSFAGVLQQVQAGVVQDKAAANGPAGARYELHAPVHSPGFAPEMAARLSVAAADGIQQAQLHLNPAEMGPVQVQIVLDGQQAQVSFVAEQADTRAALEKSLPELAGALREQGLTLSGGGVFSQQQQTASGQPGQAESQGGRPGARWASAPMGDTGSDDAVTAAARAPLPRARGVLDLFA</sequence>
<proteinExistence type="predicted"/>
<evidence type="ECO:0000256" key="1">
    <source>
        <dbReference type="SAM" id="MobiDB-lite"/>
    </source>
</evidence>
<keyword evidence="3" id="KW-0966">Cell projection</keyword>
<organism evidence="3 4">
    <name type="scientific">Roseateles subflavus</name>
    <dbReference type="NCBI Taxonomy" id="3053353"/>
    <lineage>
        <taxon>Bacteria</taxon>
        <taxon>Pseudomonadati</taxon>
        <taxon>Pseudomonadota</taxon>
        <taxon>Betaproteobacteria</taxon>
        <taxon>Burkholderiales</taxon>
        <taxon>Sphaerotilaceae</taxon>
        <taxon>Roseateles</taxon>
    </lineage>
</organism>
<feature type="region of interest" description="Disordered" evidence="1">
    <location>
        <begin position="1"/>
        <end position="38"/>
    </location>
</feature>
<name>A0ABT7LL70_9BURK</name>
<protein>
    <submittedName>
        <fullName evidence="3">Flagellar hook-length control protein FliK</fullName>
    </submittedName>
</protein>
<comment type="caution">
    <text evidence="3">The sequence shown here is derived from an EMBL/GenBank/DDBJ whole genome shotgun (WGS) entry which is preliminary data.</text>
</comment>
<evidence type="ECO:0000313" key="4">
    <source>
        <dbReference type="Proteomes" id="UP001238603"/>
    </source>
</evidence>
<evidence type="ECO:0000313" key="3">
    <source>
        <dbReference type="EMBL" id="MDL5033588.1"/>
    </source>
</evidence>
<feature type="compositionally biased region" description="Low complexity" evidence="1">
    <location>
        <begin position="20"/>
        <end position="34"/>
    </location>
</feature>
<keyword evidence="3" id="KW-0282">Flagellum</keyword>
<gene>
    <name evidence="3" type="ORF">QRD43_16870</name>
</gene>
<reference evidence="3 4" key="1">
    <citation type="submission" date="2023-06" db="EMBL/GenBank/DDBJ databases">
        <title>Pelomonas sp. APW6 16S ribosomal RNA gene genome sequencing and assembly.</title>
        <authorList>
            <person name="Woo H."/>
        </authorList>
    </citation>
    <scope>NUCLEOTIDE SEQUENCE [LARGE SCALE GENOMIC DNA]</scope>
    <source>
        <strain evidence="3 4">APW6</strain>
    </source>
</reference>
<dbReference type="InterPro" id="IPR052563">
    <property type="entry name" value="FliK"/>
</dbReference>
<feature type="compositionally biased region" description="Low complexity" evidence="1">
    <location>
        <begin position="53"/>
        <end position="73"/>
    </location>
</feature>